<keyword evidence="2" id="KW-1185">Reference proteome</keyword>
<evidence type="ECO:0000313" key="1">
    <source>
        <dbReference type="EMBL" id="KNZ55654.1"/>
    </source>
</evidence>
<sequence>MIKTFQHPNGHMVCKVAGFLSAMETQFCLMFHFENNQLAELKIRSILEKYKTLASAKKPKESESVNAQDAILKEMGVSESANAQDAILKEMGVRWSTLNQITYWAPSKHVVLGTMHNWLKGLFQAHWQYLWKFVVQIQQPRVQPQQTRKTQALCLVEVTRVDLFSQEDITQFCQAIINSVLPSGLAKLPKNLGKGRNGKLKAAQCQAKFIMKKAYLMQCKNKYSDLVASLFADVKVKPNHHFSLNIPNQIRDWGPLPRVAEFARECLIGFLKKIKTNSLICKKRKEGDHMTKKKLTNKMFGKIYNYLFKTDPSAIKMWSIQCDGFKVATTQPNNCVVAMIEGKVRYGIVKQIYSLEDHHHEGKKLSLYKRIVGRVDHNKALVVSPSDVVSLAAYCFLPLGTFGIKTECMMLVPYDHQALFRHL</sequence>
<dbReference type="EMBL" id="LAVV01007526">
    <property type="protein sequence ID" value="KNZ55654.1"/>
    <property type="molecule type" value="Genomic_DNA"/>
</dbReference>
<comment type="caution">
    <text evidence="1">The sequence shown here is derived from an EMBL/GenBank/DDBJ whole genome shotgun (WGS) entry which is preliminary data.</text>
</comment>
<gene>
    <name evidence="1" type="ORF">VP01_2621g3</name>
</gene>
<protein>
    <submittedName>
        <fullName evidence="1">Uncharacterized protein</fullName>
    </submittedName>
</protein>
<proteinExistence type="predicted"/>
<reference evidence="1 2" key="1">
    <citation type="submission" date="2015-08" db="EMBL/GenBank/DDBJ databases">
        <title>Next Generation Sequencing and Analysis of the Genome of Puccinia sorghi L Schw, the Causal Agent of Maize Common Rust.</title>
        <authorList>
            <person name="Rochi L."/>
            <person name="Burguener G."/>
            <person name="Darino M."/>
            <person name="Turjanski A."/>
            <person name="Kreff E."/>
            <person name="Dieguez M.J."/>
            <person name="Sacco F."/>
        </authorList>
    </citation>
    <scope>NUCLEOTIDE SEQUENCE [LARGE SCALE GENOMIC DNA]</scope>
    <source>
        <strain evidence="1 2">RO10H11247</strain>
    </source>
</reference>
<accession>A0A0L6V4I4</accession>
<evidence type="ECO:0000313" key="2">
    <source>
        <dbReference type="Proteomes" id="UP000037035"/>
    </source>
</evidence>
<dbReference type="AlphaFoldDB" id="A0A0L6V4I4"/>
<organism evidence="1 2">
    <name type="scientific">Puccinia sorghi</name>
    <dbReference type="NCBI Taxonomy" id="27349"/>
    <lineage>
        <taxon>Eukaryota</taxon>
        <taxon>Fungi</taxon>
        <taxon>Dikarya</taxon>
        <taxon>Basidiomycota</taxon>
        <taxon>Pucciniomycotina</taxon>
        <taxon>Pucciniomycetes</taxon>
        <taxon>Pucciniales</taxon>
        <taxon>Pucciniaceae</taxon>
        <taxon>Puccinia</taxon>
    </lineage>
</organism>
<dbReference type="OrthoDB" id="2509725at2759"/>
<dbReference type="Proteomes" id="UP000037035">
    <property type="component" value="Unassembled WGS sequence"/>
</dbReference>
<name>A0A0L6V4I4_9BASI</name>
<dbReference type="VEuPathDB" id="FungiDB:VP01_2621g3"/>